<evidence type="ECO:0000313" key="2">
    <source>
        <dbReference type="EMBL" id="CAG8552093.1"/>
    </source>
</evidence>
<evidence type="ECO:0000313" key="3">
    <source>
        <dbReference type="Proteomes" id="UP000789706"/>
    </source>
</evidence>
<sequence>MSTITINPHLPNDCLRDIFKYLTHQPKSLHSCLLVNRLWCENAVPILWRDPFRYNRTFYYDSNYWKSITHIILLCLPQESKDIFKSNNIKLPKLSSKPPLFDYVGYCQYISCQDIYEIIPEIIGSEQSFADISWYYNLNLVENEIWKMFMNRCQTLKYVEIPNVSLPYIPGSSICLPQLTELECSTYKSPKLFVDLAQVVKDLVRLVINLCDEDNNGLISLITSQNGLKEVKLVSSEGNECPGIGQALITQATTLISIEFEENLCLQPEHLSTLTNLKRLSIDLEEDNSGLNLLESVNLPKLEILEVEYVSFWYFNEVFKDLEEFLTCSIQLKGINIEAVIDENDNNSEENWLDSCDVLGLIVNKASTNLEEIVLSGAWNLSLEDLQDFLEGWRKRKSLYLRISINFELTNEHIEMLNDYEAIGLLKGWSRW</sequence>
<organism evidence="2 3">
    <name type="scientific">Diversispora eburnea</name>
    <dbReference type="NCBI Taxonomy" id="1213867"/>
    <lineage>
        <taxon>Eukaryota</taxon>
        <taxon>Fungi</taxon>
        <taxon>Fungi incertae sedis</taxon>
        <taxon>Mucoromycota</taxon>
        <taxon>Glomeromycotina</taxon>
        <taxon>Glomeromycetes</taxon>
        <taxon>Diversisporales</taxon>
        <taxon>Diversisporaceae</taxon>
        <taxon>Diversispora</taxon>
    </lineage>
</organism>
<dbReference type="InterPro" id="IPR032675">
    <property type="entry name" value="LRR_dom_sf"/>
</dbReference>
<dbReference type="InterPro" id="IPR036047">
    <property type="entry name" value="F-box-like_dom_sf"/>
</dbReference>
<name>A0A9N9FRW5_9GLOM</name>
<dbReference type="Gene3D" id="3.80.10.10">
    <property type="entry name" value="Ribonuclease Inhibitor"/>
    <property type="match status" value="1"/>
</dbReference>
<dbReference type="InterPro" id="IPR001810">
    <property type="entry name" value="F-box_dom"/>
</dbReference>
<dbReference type="Pfam" id="PF12937">
    <property type="entry name" value="F-box-like"/>
    <property type="match status" value="1"/>
</dbReference>
<comment type="caution">
    <text evidence="2">The sequence shown here is derived from an EMBL/GenBank/DDBJ whole genome shotgun (WGS) entry which is preliminary data.</text>
</comment>
<accession>A0A9N9FRW5</accession>
<dbReference type="OrthoDB" id="2326317at2759"/>
<dbReference type="AlphaFoldDB" id="A0A9N9FRW5"/>
<dbReference type="Proteomes" id="UP000789706">
    <property type="component" value="Unassembled WGS sequence"/>
</dbReference>
<dbReference type="EMBL" id="CAJVPK010000824">
    <property type="protein sequence ID" value="CAG8552093.1"/>
    <property type="molecule type" value="Genomic_DNA"/>
</dbReference>
<evidence type="ECO:0000259" key="1">
    <source>
        <dbReference type="Pfam" id="PF12937"/>
    </source>
</evidence>
<proteinExistence type="predicted"/>
<dbReference type="SUPFAM" id="SSF52047">
    <property type="entry name" value="RNI-like"/>
    <property type="match status" value="1"/>
</dbReference>
<gene>
    <name evidence="2" type="ORF">DEBURN_LOCUS7152</name>
</gene>
<protein>
    <submittedName>
        <fullName evidence="2">2933_t:CDS:1</fullName>
    </submittedName>
</protein>
<dbReference type="SUPFAM" id="SSF81383">
    <property type="entry name" value="F-box domain"/>
    <property type="match status" value="1"/>
</dbReference>
<reference evidence="2" key="1">
    <citation type="submission" date="2021-06" db="EMBL/GenBank/DDBJ databases">
        <authorList>
            <person name="Kallberg Y."/>
            <person name="Tangrot J."/>
            <person name="Rosling A."/>
        </authorList>
    </citation>
    <scope>NUCLEOTIDE SEQUENCE</scope>
    <source>
        <strain evidence="2">AZ414A</strain>
    </source>
</reference>
<keyword evidence="3" id="KW-1185">Reference proteome</keyword>
<dbReference type="CDD" id="cd09917">
    <property type="entry name" value="F-box_SF"/>
    <property type="match status" value="1"/>
</dbReference>
<feature type="domain" description="F-box" evidence="1">
    <location>
        <begin position="9"/>
        <end position="53"/>
    </location>
</feature>